<evidence type="ECO:0000256" key="1">
    <source>
        <dbReference type="ARBA" id="ARBA00004123"/>
    </source>
</evidence>
<evidence type="ECO:0000313" key="9">
    <source>
        <dbReference type="Proteomes" id="UP000031668"/>
    </source>
</evidence>
<reference evidence="8 9" key="1">
    <citation type="journal article" date="2014" name="Genome Biol. Evol.">
        <title>The genome of the myxosporean Thelohanellus kitauei shows adaptations to nutrient acquisition within its fish host.</title>
        <authorList>
            <person name="Yang Y."/>
            <person name="Xiong J."/>
            <person name="Zhou Z."/>
            <person name="Huo F."/>
            <person name="Miao W."/>
            <person name="Ran C."/>
            <person name="Liu Y."/>
            <person name="Zhang J."/>
            <person name="Feng J."/>
            <person name="Wang M."/>
            <person name="Wang M."/>
            <person name="Wang L."/>
            <person name="Yao B."/>
        </authorList>
    </citation>
    <scope>NUCLEOTIDE SEQUENCE [LARGE SCALE GENOMIC DNA]</scope>
    <source>
        <strain evidence="8">Wuqing</strain>
    </source>
</reference>
<dbReference type="GO" id="GO:0000978">
    <property type="term" value="F:RNA polymerase II cis-regulatory region sequence-specific DNA binding"/>
    <property type="evidence" value="ECO:0007669"/>
    <property type="project" value="TreeGrafter"/>
</dbReference>
<dbReference type="InterPro" id="IPR000679">
    <property type="entry name" value="Znf_GATA"/>
</dbReference>
<proteinExistence type="predicted"/>
<keyword evidence="4" id="KW-0862">Zinc</keyword>
<comment type="subcellular location">
    <subcellularLocation>
        <location evidence="1">Nucleus</location>
    </subcellularLocation>
</comment>
<keyword evidence="5" id="KW-0539">Nucleus</keyword>
<dbReference type="SMART" id="SM00401">
    <property type="entry name" value="ZnF_GATA"/>
    <property type="match status" value="1"/>
</dbReference>
<dbReference type="PRINTS" id="PR00619">
    <property type="entry name" value="GATAZNFINGER"/>
</dbReference>
<dbReference type="InterPro" id="IPR013088">
    <property type="entry name" value="Znf_NHR/GATA"/>
</dbReference>
<dbReference type="GO" id="GO:0005634">
    <property type="term" value="C:nucleus"/>
    <property type="evidence" value="ECO:0007669"/>
    <property type="project" value="UniProtKB-SubCell"/>
</dbReference>
<evidence type="ECO:0000256" key="5">
    <source>
        <dbReference type="ARBA" id="ARBA00023242"/>
    </source>
</evidence>
<comment type="caution">
    <text evidence="8">The sequence shown here is derived from an EMBL/GenBank/DDBJ whole genome shotgun (WGS) entry which is preliminary data.</text>
</comment>
<dbReference type="PROSITE" id="PS50114">
    <property type="entry name" value="GATA_ZN_FINGER_2"/>
    <property type="match status" value="1"/>
</dbReference>
<dbReference type="GO" id="GO:0045165">
    <property type="term" value="P:cell fate commitment"/>
    <property type="evidence" value="ECO:0007669"/>
    <property type="project" value="TreeGrafter"/>
</dbReference>
<protein>
    <submittedName>
        <fullName evidence="8">Transcription factor BCFI</fullName>
    </submittedName>
</protein>
<accession>A0A0C2IHF4</accession>
<dbReference type="EMBL" id="JWZT01004114">
    <property type="protein sequence ID" value="KII64739.1"/>
    <property type="molecule type" value="Genomic_DNA"/>
</dbReference>
<sequence>MIEDQPARVEMPLYSTSGLFENTNQLSLPCIISNPNQNQQIPLQSSVTPLSTIGTSIPSYIIYNPYYTDNQFVNSNVSPQANVGVPIQALPPNNQGGNVCPIYYINSNNHLNHDQNSAENMVYGQTVRLESSASVLQSNQIYMNGGCTYINGKHNQGYICPTCKKVNDDPYYRQDFEIYVCRYCGGGLNNGQNQNINQSRKRVNCNKNDTRCSNCETTITSLWRRSNTGRVVCNACGLYFKIHGITRPISLKKDVIKTRTRRSIRTVRLMMSNVVAGNQTQAQYQAQAVQAENHVYQGNSYFDYQAQANHGI</sequence>
<dbReference type="GO" id="GO:0000981">
    <property type="term" value="F:DNA-binding transcription factor activity, RNA polymerase II-specific"/>
    <property type="evidence" value="ECO:0007669"/>
    <property type="project" value="TreeGrafter"/>
</dbReference>
<evidence type="ECO:0000256" key="3">
    <source>
        <dbReference type="ARBA" id="ARBA00022771"/>
    </source>
</evidence>
<organism evidence="8 9">
    <name type="scientific">Thelohanellus kitauei</name>
    <name type="common">Myxosporean</name>
    <dbReference type="NCBI Taxonomy" id="669202"/>
    <lineage>
        <taxon>Eukaryota</taxon>
        <taxon>Metazoa</taxon>
        <taxon>Cnidaria</taxon>
        <taxon>Myxozoa</taxon>
        <taxon>Myxosporea</taxon>
        <taxon>Bivalvulida</taxon>
        <taxon>Platysporina</taxon>
        <taxon>Myxobolidae</taxon>
        <taxon>Thelohanellus</taxon>
    </lineage>
</organism>
<dbReference type="InterPro" id="IPR039355">
    <property type="entry name" value="Transcription_factor_GATA"/>
</dbReference>
<evidence type="ECO:0000313" key="8">
    <source>
        <dbReference type="EMBL" id="KII64739.1"/>
    </source>
</evidence>
<keyword evidence="3 6" id="KW-0863">Zinc-finger</keyword>
<gene>
    <name evidence="8" type="ORF">RF11_06630</name>
</gene>
<dbReference type="OrthoDB" id="515401at2759"/>
<dbReference type="PROSITE" id="PS00344">
    <property type="entry name" value="GATA_ZN_FINGER_1"/>
    <property type="match status" value="1"/>
</dbReference>
<keyword evidence="9" id="KW-1185">Reference proteome</keyword>
<evidence type="ECO:0000256" key="6">
    <source>
        <dbReference type="PROSITE-ProRule" id="PRU00094"/>
    </source>
</evidence>
<dbReference type="Pfam" id="PF00320">
    <property type="entry name" value="GATA"/>
    <property type="match status" value="1"/>
</dbReference>
<evidence type="ECO:0000256" key="4">
    <source>
        <dbReference type="ARBA" id="ARBA00022833"/>
    </source>
</evidence>
<feature type="domain" description="GATA-type" evidence="7">
    <location>
        <begin position="206"/>
        <end position="259"/>
    </location>
</feature>
<dbReference type="GO" id="GO:0008270">
    <property type="term" value="F:zinc ion binding"/>
    <property type="evidence" value="ECO:0007669"/>
    <property type="project" value="UniProtKB-KW"/>
</dbReference>
<name>A0A0C2IHF4_THEKT</name>
<dbReference type="Gene3D" id="3.30.50.10">
    <property type="entry name" value="Erythroid Transcription Factor GATA-1, subunit A"/>
    <property type="match status" value="1"/>
</dbReference>
<dbReference type="AlphaFoldDB" id="A0A0C2IHF4"/>
<dbReference type="PANTHER" id="PTHR10071">
    <property type="entry name" value="TRANSCRIPTION FACTOR GATA FAMILY MEMBER"/>
    <property type="match status" value="1"/>
</dbReference>
<dbReference type="GO" id="GO:0045944">
    <property type="term" value="P:positive regulation of transcription by RNA polymerase II"/>
    <property type="evidence" value="ECO:0007669"/>
    <property type="project" value="TreeGrafter"/>
</dbReference>
<dbReference type="Proteomes" id="UP000031668">
    <property type="component" value="Unassembled WGS sequence"/>
</dbReference>
<evidence type="ECO:0000259" key="7">
    <source>
        <dbReference type="PROSITE" id="PS50114"/>
    </source>
</evidence>
<evidence type="ECO:0000256" key="2">
    <source>
        <dbReference type="ARBA" id="ARBA00022723"/>
    </source>
</evidence>
<dbReference type="GO" id="GO:0000122">
    <property type="term" value="P:negative regulation of transcription by RNA polymerase II"/>
    <property type="evidence" value="ECO:0007669"/>
    <property type="project" value="TreeGrafter"/>
</dbReference>
<dbReference type="CDD" id="cd00202">
    <property type="entry name" value="ZnF_GATA"/>
    <property type="match status" value="1"/>
</dbReference>
<dbReference type="PANTHER" id="PTHR10071:SF281">
    <property type="entry name" value="BOX A-BINDING FACTOR-RELATED"/>
    <property type="match status" value="1"/>
</dbReference>
<keyword evidence="2" id="KW-0479">Metal-binding</keyword>
<dbReference type="SUPFAM" id="SSF57716">
    <property type="entry name" value="Glucocorticoid receptor-like (DNA-binding domain)"/>
    <property type="match status" value="1"/>
</dbReference>